<dbReference type="Proteomes" id="UP000037029">
    <property type="component" value="Chromosome"/>
</dbReference>
<evidence type="ECO:0000256" key="1">
    <source>
        <dbReference type="SAM" id="SignalP"/>
    </source>
</evidence>
<organism evidence="3 4">
    <name type="scientific">Sphingobium yanoikuyae</name>
    <name type="common">Sphingomonas yanoikuyae</name>
    <dbReference type="NCBI Taxonomy" id="13690"/>
    <lineage>
        <taxon>Bacteria</taxon>
        <taxon>Pseudomonadati</taxon>
        <taxon>Pseudomonadota</taxon>
        <taxon>Alphaproteobacteria</taxon>
        <taxon>Sphingomonadales</taxon>
        <taxon>Sphingomonadaceae</taxon>
        <taxon>Sphingobium</taxon>
    </lineage>
</organism>
<dbReference type="InterPro" id="IPR029010">
    <property type="entry name" value="ThuA-like"/>
</dbReference>
<evidence type="ECO:0000313" key="3">
    <source>
        <dbReference type="EMBL" id="ATP20286.1"/>
    </source>
</evidence>
<feature type="chain" id="PRO_5030009306" description="ThuA-like domain-containing protein" evidence="1">
    <location>
        <begin position="17"/>
        <end position="266"/>
    </location>
</feature>
<accession>A0A0J9CT86</accession>
<dbReference type="AlphaFoldDB" id="A0A0J9CT86"/>
<gene>
    <name evidence="3" type="ORF">BV87_19090</name>
</gene>
<proteinExistence type="predicted"/>
<evidence type="ECO:0000259" key="2">
    <source>
        <dbReference type="Pfam" id="PF06283"/>
    </source>
</evidence>
<dbReference type="Gene3D" id="3.40.50.880">
    <property type="match status" value="1"/>
</dbReference>
<feature type="signal peptide" evidence="1">
    <location>
        <begin position="1"/>
        <end position="16"/>
    </location>
</feature>
<dbReference type="Pfam" id="PF06283">
    <property type="entry name" value="ThuA"/>
    <property type="match status" value="1"/>
</dbReference>
<feature type="domain" description="ThuA-like" evidence="2">
    <location>
        <begin position="42"/>
        <end position="261"/>
    </location>
</feature>
<keyword evidence="1" id="KW-0732">Signal</keyword>
<evidence type="ECO:0000313" key="4">
    <source>
        <dbReference type="Proteomes" id="UP000037029"/>
    </source>
</evidence>
<dbReference type="PANTHER" id="PTHR40469">
    <property type="entry name" value="SECRETED GLYCOSYL HYDROLASE"/>
    <property type="match status" value="1"/>
</dbReference>
<dbReference type="RefSeq" id="WP_048939477.1">
    <property type="nucleotide sequence ID" value="NZ_CP020925.1"/>
</dbReference>
<dbReference type="SUPFAM" id="SSF52317">
    <property type="entry name" value="Class I glutamine amidotransferase-like"/>
    <property type="match status" value="1"/>
</dbReference>
<dbReference type="EMBL" id="CP020925">
    <property type="protein sequence ID" value="ATP20286.1"/>
    <property type="molecule type" value="Genomic_DNA"/>
</dbReference>
<dbReference type="PANTHER" id="PTHR40469:SF2">
    <property type="entry name" value="GALACTOSE-BINDING DOMAIN-LIKE SUPERFAMILY PROTEIN"/>
    <property type="match status" value="1"/>
</dbReference>
<sequence>MYRMFATIALLTMAQAAPNPHLPGPTYDTAAPTLPKNLKHAVLILSKTNGWRHIEHIPHSNMVLADIAANLGHASYTTENAAIFNDEQLRHFSVIILNSASGDFLTEAQRSAFARFVARGGGVVALHAAGDNSHKAPWYTGTIIGTKFIGHPGGEDQFQSAQVIVDQPRHPVMAGVTMPWAPVDEWYSFDANPKMQGMAILARIDEASYHPGAKLTMGSHPVIWTNPATKGRVVYSALGHLPESYDDPNYRRILTNAIHWAGKFGR</sequence>
<protein>
    <recommendedName>
        <fullName evidence="2">ThuA-like domain-containing protein</fullName>
    </recommendedName>
</protein>
<name>A0A0J9CT86_SPHYA</name>
<dbReference type="InterPro" id="IPR029062">
    <property type="entry name" value="Class_I_gatase-like"/>
</dbReference>
<reference evidence="3 4" key="1">
    <citation type="submission" date="2017-04" db="EMBL/GenBank/DDBJ databases">
        <title>Characterization, genome and methylation analysis of a phthalic acid esters degrading strain Sphingobium yanoikuyae SHJ.</title>
        <authorList>
            <person name="Feng L."/>
        </authorList>
    </citation>
    <scope>NUCLEOTIDE SEQUENCE [LARGE SCALE GENOMIC DNA]</scope>
    <source>
        <strain evidence="3 4">SHJ</strain>
    </source>
</reference>